<dbReference type="Proteomes" id="UP000627292">
    <property type="component" value="Unassembled WGS sequence"/>
</dbReference>
<dbReference type="Pfam" id="PF01872">
    <property type="entry name" value="RibD_C"/>
    <property type="match status" value="1"/>
</dbReference>
<reference evidence="2" key="2">
    <citation type="submission" date="2020-09" db="EMBL/GenBank/DDBJ databases">
        <authorList>
            <person name="Sun Q."/>
            <person name="Zhou Y."/>
        </authorList>
    </citation>
    <scope>NUCLEOTIDE SEQUENCE</scope>
    <source>
        <strain evidence="2">CGMCC 1.15290</strain>
    </source>
</reference>
<name>A0A917IRJ6_9BACT</name>
<dbReference type="GO" id="GO:0009231">
    <property type="term" value="P:riboflavin biosynthetic process"/>
    <property type="evidence" value="ECO:0007669"/>
    <property type="project" value="InterPro"/>
</dbReference>
<dbReference type="PANTHER" id="PTHR38011:SF11">
    <property type="entry name" value="2,5-DIAMINO-6-RIBOSYLAMINO-4(3H)-PYRIMIDINONE 5'-PHOSPHATE REDUCTASE"/>
    <property type="match status" value="1"/>
</dbReference>
<proteinExistence type="predicted"/>
<dbReference type="InterPro" id="IPR002734">
    <property type="entry name" value="RibDG_C"/>
</dbReference>
<reference evidence="2" key="1">
    <citation type="journal article" date="2014" name="Int. J. Syst. Evol. Microbiol.">
        <title>Complete genome sequence of Corynebacterium casei LMG S-19264T (=DSM 44701T), isolated from a smear-ripened cheese.</title>
        <authorList>
            <consortium name="US DOE Joint Genome Institute (JGI-PGF)"/>
            <person name="Walter F."/>
            <person name="Albersmeier A."/>
            <person name="Kalinowski J."/>
            <person name="Ruckert C."/>
        </authorList>
    </citation>
    <scope>NUCLEOTIDE SEQUENCE</scope>
    <source>
        <strain evidence="2">CGMCC 1.15290</strain>
    </source>
</reference>
<evidence type="ECO:0000259" key="1">
    <source>
        <dbReference type="Pfam" id="PF01872"/>
    </source>
</evidence>
<evidence type="ECO:0000313" key="2">
    <source>
        <dbReference type="EMBL" id="GGH62329.1"/>
    </source>
</evidence>
<protein>
    <submittedName>
        <fullName evidence="2">Pyrimidine reductase</fullName>
    </submittedName>
</protein>
<dbReference type="SUPFAM" id="SSF53597">
    <property type="entry name" value="Dihydrofolate reductase-like"/>
    <property type="match status" value="1"/>
</dbReference>
<dbReference type="RefSeq" id="WP_188951078.1">
    <property type="nucleotide sequence ID" value="NZ_BMIB01000001.1"/>
</dbReference>
<dbReference type="InterPro" id="IPR024072">
    <property type="entry name" value="DHFR-like_dom_sf"/>
</dbReference>
<dbReference type="EMBL" id="BMIB01000001">
    <property type="protein sequence ID" value="GGH62329.1"/>
    <property type="molecule type" value="Genomic_DNA"/>
</dbReference>
<accession>A0A917IRJ6</accession>
<gene>
    <name evidence="2" type="ORF">GCM10011379_12180</name>
</gene>
<dbReference type="PANTHER" id="PTHR38011">
    <property type="entry name" value="DIHYDROFOLATE REDUCTASE FAMILY PROTEIN (AFU_ORTHOLOGUE AFUA_8G06820)"/>
    <property type="match status" value="1"/>
</dbReference>
<dbReference type="Gene3D" id="3.40.430.10">
    <property type="entry name" value="Dihydrofolate Reductase, subunit A"/>
    <property type="match status" value="1"/>
</dbReference>
<organism evidence="2 3">
    <name type="scientific">Filimonas zeae</name>
    <dbReference type="NCBI Taxonomy" id="1737353"/>
    <lineage>
        <taxon>Bacteria</taxon>
        <taxon>Pseudomonadati</taxon>
        <taxon>Bacteroidota</taxon>
        <taxon>Chitinophagia</taxon>
        <taxon>Chitinophagales</taxon>
        <taxon>Chitinophagaceae</taxon>
        <taxon>Filimonas</taxon>
    </lineage>
</organism>
<dbReference type="InterPro" id="IPR050765">
    <property type="entry name" value="Riboflavin_Biosynth_HTPR"/>
</dbReference>
<feature type="domain" description="Bacterial bifunctional deaminase-reductase C-terminal" evidence="1">
    <location>
        <begin position="4"/>
        <end position="183"/>
    </location>
</feature>
<dbReference type="AlphaFoldDB" id="A0A917IRJ6"/>
<keyword evidence="3" id="KW-1185">Reference proteome</keyword>
<sequence length="191" mass="21836">MRRIIASVNLTLNGYMSGTDGSLDWHFPFWDETMTGYSYRQMDNVDTLLLGRHTYQSLAGYWPQAVNRSSPSEADIVFADRMNTYQKLVFSRTLSRLNWYNSTLIQKNIFQTLTSLKQQPGKDMMILGSGSIVRHLTRLQLIDEFCLFIHPVILSNGIALFKQKETAYLLQLQNCTPLPNGVIVATYSPKT</sequence>
<comment type="caution">
    <text evidence="2">The sequence shown here is derived from an EMBL/GenBank/DDBJ whole genome shotgun (WGS) entry which is preliminary data.</text>
</comment>
<evidence type="ECO:0000313" key="3">
    <source>
        <dbReference type="Proteomes" id="UP000627292"/>
    </source>
</evidence>
<dbReference type="GO" id="GO:0008703">
    <property type="term" value="F:5-amino-6-(5-phosphoribosylamino)uracil reductase activity"/>
    <property type="evidence" value="ECO:0007669"/>
    <property type="project" value="InterPro"/>
</dbReference>